<feature type="transmembrane region" description="Helical" evidence="1">
    <location>
        <begin position="77"/>
        <end position="96"/>
    </location>
</feature>
<evidence type="ECO:0000313" key="3">
    <source>
        <dbReference type="Proteomes" id="UP000053024"/>
    </source>
</evidence>
<protein>
    <submittedName>
        <fullName evidence="2">Uncharacterized protein</fullName>
    </submittedName>
</protein>
<organism evidence="2 3">
    <name type="scientific">Streptomyces bungoensis</name>
    <dbReference type="NCBI Taxonomy" id="285568"/>
    <lineage>
        <taxon>Bacteria</taxon>
        <taxon>Bacillati</taxon>
        <taxon>Actinomycetota</taxon>
        <taxon>Actinomycetes</taxon>
        <taxon>Kitasatosporales</taxon>
        <taxon>Streptomycetaceae</taxon>
        <taxon>Streptomyces</taxon>
    </lineage>
</organism>
<evidence type="ECO:0000313" key="2">
    <source>
        <dbReference type="EMBL" id="KUN87783.1"/>
    </source>
</evidence>
<keyword evidence="1" id="KW-0812">Transmembrane</keyword>
<dbReference type="OrthoDB" id="4238036at2"/>
<accession>A0A101T8F5</accession>
<dbReference type="AlphaFoldDB" id="A0A101T8F5"/>
<name>A0A101T8F5_9ACTN</name>
<sequence>MSSPYINAPIRARMYGSTLHKVVWVVVVVLSAGLLAPPLFFIAAKKRVVAMYVPALYAIFAWGTPMVASLVGNAKNWSGGVLVFTLLIAAVHAAILDTDWKAGR</sequence>
<dbReference type="EMBL" id="LMWX01000013">
    <property type="protein sequence ID" value="KUN87783.1"/>
    <property type="molecule type" value="Genomic_DNA"/>
</dbReference>
<dbReference type="Proteomes" id="UP000053024">
    <property type="component" value="Unassembled WGS sequence"/>
</dbReference>
<feature type="transmembrane region" description="Helical" evidence="1">
    <location>
        <begin position="49"/>
        <end position="71"/>
    </location>
</feature>
<proteinExistence type="predicted"/>
<dbReference type="RefSeq" id="WP_061918950.1">
    <property type="nucleotide sequence ID" value="NZ_KQ948853.1"/>
</dbReference>
<comment type="caution">
    <text evidence="2">The sequence shown here is derived from an EMBL/GenBank/DDBJ whole genome shotgun (WGS) entry which is preliminary data.</text>
</comment>
<reference evidence="2 3" key="1">
    <citation type="submission" date="2015-10" db="EMBL/GenBank/DDBJ databases">
        <title>Draft genome sequence of Streptomyces bungoensis DSM 41781, type strain for the species Streptomyces bungoensis.</title>
        <authorList>
            <person name="Ruckert C."/>
            <person name="Winkler A."/>
            <person name="Kalinowski J."/>
            <person name="Kampfer P."/>
            <person name="Glaeser S."/>
        </authorList>
    </citation>
    <scope>NUCLEOTIDE SEQUENCE [LARGE SCALE GENOMIC DNA]</scope>
    <source>
        <strain evidence="2 3">DSM 41781</strain>
    </source>
</reference>
<feature type="transmembrane region" description="Helical" evidence="1">
    <location>
        <begin position="22"/>
        <end position="42"/>
    </location>
</feature>
<keyword evidence="3" id="KW-1185">Reference proteome</keyword>
<keyword evidence="1" id="KW-0472">Membrane</keyword>
<gene>
    <name evidence="2" type="ORF">AQJ66_09130</name>
</gene>
<keyword evidence="1" id="KW-1133">Transmembrane helix</keyword>
<evidence type="ECO:0000256" key="1">
    <source>
        <dbReference type="SAM" id="Phobius"/>
    </source>
</evidence>